<sequence length="225" mass="25529">EIFVWSQTKHSNLHPLLGYRSLPRPQLISPWCRHGNLTVYLQANPDLSRCDKLRLIFQIACGLEYLHSRNPPICHADVKPENVLINDWHGAALSDFGLSRFLQDLGAHSGFTTSETVKGSVRYMASELFNGQKPDLQSDVFAFGGLILTVMSGKAPFDGILYQGILGRVMQDRPPRWRDHPNLPAEDTLWKLMRRCWAKNPAARPTIREVLLEVSERENPLQCTS</sequence>
<feature type="domain" description="Protein kinase" evidence="1">
    <location>
        <begin position="1"/>
        <end position="222"/>
    </location>
</feature>
<dbReference type="InterPro" id="IPR000719">
    <property type="entry name" value="Prot_kinase_dom"/>
</dbReference>
<dbReference type="PROSITE" id="PS00108">
    <property type="entry name" value="PROTEIN_KINASE_ST"/>
    <property type="match status" value="1"/>
</dbReference>
<protein>
    <recommendedName>
        <fullName evidence="1">Protein kinase domain-containing protein</fullName>
    </recommendedName>
</protein>
<feature type="non-terminal residue" evidence="2">
    <location>
        <position position="1"/>
    </location>
</feature>
<reference evidence="2 3" key="1">
    <citation type="submission" date="2014-04" db="EMBL/GenBank/DDBJ databases">
        <authorList>
            <consortium name="DOE Joint Genome Institute"/>
            <person name="Kuo A."/>
            <person name="Girlanda M."/>
            <person name="Perotto S."/>
            <person name="Kohler A."/>
            <person name="Nagy L.G."/>
            <person name="Floudas D."/>
            <person name="Copeland A."/>
            <person name="Barry K.W."/>
            <person name="Cichocki N."/>
            <person name="Veneault-Fourrey C."/>
            <person name="LaButti K."/>
            <person name="Lindquist E.A."/>
            <person name="Lipzen A."/>
            <person name="Lundell T."/>
            <person name="Morin E."/>
            <person name="Murat C."/>
            <person name="Sun H."/>
            <person name="Tunlid A."/>
            <person name="Henrissat B."/>
            <person name="Grigoriev I.V."/>
            <person name="Hibbett D.S."/>
            <person name="Martin F."/>
            <person name="Nordberg H.P."/>
            <person name="Cantor M.N."/>
            <person name="Hua S.X."/>
        </authorList>
    </citation>
    <scope>NUCLEOTIDE SEQUENCE [LARGE SCALE GENOMIC DNA]</scope>
    <source>
        <strain evidence="2 3">MUT 4182</strain>
    </source>
</reference>
<gene>
    <name evidence="2" type="ORF">M407DRAFT_85788</name>
</gene>
<dbReference type="InterPro" id="IPR011009">
    <property type="entry name" value="Kinase-like_dom_sf"/>
</dbReference>
<dbReference type="PANTHER" id="PTHR44329:SF214">
    <property type="entry name" value="PROTEIN KINASE DOMAIN-CONTAINING PROTEIN"/>
    <property type="match status" value="1"/>
</dbReference>
<proteinExistence type="predicted"/>
<dbReference type="PIRSF" id="PIRSF000654">
    <property type="entry name" value="Integrin-linked_kinase"/>
    <property type="match status" value="1"/>
</dbReference>
<name>A0A0C3Q1U7_9AGAM</name>
<dbReference type="OrthoDB" id="5809314at2759"/>
<dbReference type="InterPro" id="IPR051681">
    <property type="entry name" value="Ser/Thr_Kinases-Pseudokinases"/>
</dbReference>
<dbReference type="InterPro" id="IPR001245">
    <property type="entry name" value="Ser-Thr/Tyr_kinase_cat_dom"/>
</dbReference>
<dbReference type="AlphaFoldDB" id="A0A0C3Q1U7"/>
<dbReference type="STRING" id="1051891.A0A0C3Q1U7"/>
<dbReference type="Pfam" id="PF07714">
    <property type="entry name" value="PK_Tyr_Ser-Thr"/>
    <property type="match status" value="1"/>
</dbReference>
<dbReference type="GO" id="GO:0004674">
    <property type="term" value="F:protein serine/threonine kinase activity"/>
    <property type="evidence" value="ECO:0007669"/>
    <property type="project" value="TreeGrafter"/>
</dbReference>
<dbReference type="SUPFAM" id="SSF56112">
    <property type="entry name" value="Protein kinase-like (PK-like)"/>
    <property type="match status" value="1"/>
</dbReference>
<dbReference type="GO" id="GO:0005524">
    <property type="term" value="F:ATP binding"/>
    <property type="evidence" value="ECO:0007669"/>
    <property type="project" value="InterPro"/>
</dbReference>
<dbReference type="PROSITE" id="PS50011">
    <property type="entry name" value="PROTEIN_KINASE_DOM"/>
    <property type="match status" value="1"/>
</dbReference>
<dbReference type="InterPro" id="IPR008271">
    <property type="entry name" value="Ser/Thr_kinase_AS"/>
</dbReference>
<reference evidence="3" key="2">
    <citation type="submission" date="2015-01" db="EMBL/GenBank/DDBJ databases">
        <title>Evolutionary Origins and Diversification of the Mycorrhizal Mutualists.</title>
        <authorList>
            <consortium name="DOE Joint Genome Institute"/>
            <consortium name="Mycorrhizal Genomics Consortium"/>
            <person name="Kohler A."/>
            <person name="Kuo A."/>
            <person name="Nagy L.G."/>
            <person name="Floudas D."/>
            <person name="Copeland A."/>
            <person name="Barry K.W."/>
            <person name="Cichocki N."/>
            <person name="Veneault-Fourrey C."/>
            <person name="LaButti K."/>
            <person name="Lindquist E.A."/>
            <person name="Lipzen A."/>
            <person name="Lundell T."/>
            <person name="Morin E."/>
            <person name="Murat C."/>
            <person name="Riley R."/>
            <person name="Ohm R."/>
            <person name="Sun H."/>
            <person name="Tunlid A."/>
            <person name="Henrissat B."/>
            <person name="Grigoriev I.V."/>
            <person name="Hibbett D.S."/>
            <person name="Martin F."/>
        </authorList>
    </citation>
    <scope>NUCLEOTIDE SEQUENCE [LARGE SCALE GENOMIC DNA]</scope>
    <source>
        <strain evidence="3">MUT 4182</strain>
    </source>
</reference>
<dbReference type="EMBL" id="KN823515">
    <property type="protein sequence ID" value="KIO16631.1"/>
    <property type="molecule type" value="Genomic_DNA"/>
</dbReference>
<dbReference type="PANTHER" id="PTHR44329">
    <property type="entry name" value="SERINE/THREONINE-PROTEIN KINASE TNNI3K-RELATED"/>
    <property type="match status" value="1"/>
</dbReference>
<evidence type="ECO:0000259" key="1">
    <source>
        <dbReference type="PROSITE" id="PS50011"/>
    </source>
</evidence>
<evidence type="ECO:0000313" key="2">
    <source>
        <dbReference type="EMBL" id="KIO16631.1"/>
    </source>
</evidence>
<dbReference type="SMART" id="SM00220">
    <property type="entry name" value="S_TKc"/>
    <property type="match status" value="1"/>
</dbReference>
<accession>A0A0C3Q1U7</accession>
<dbReference type="HOGENOM" id="CLU_000288_7_18_1"/>
<keyword evidence="3" id="KW-1185">Reference proteome</keyword>
<organism evidence="2 3">
    <name type="scientific">Tulasnella calospora MUT 4182</name>
    <dbReference type="NCBI Taxonomy" id="1051891"/>
    <lineage>
        <taxon>Eukaryota</taxon>
        <taxon>Fungi</taxon>
        <taxon>Dikarya</taxon>
        <taxon>Basidiomycota</taxon>
        <taxon>Agaricomycotina</taxon>
        <taxon>Agaricomycetes</taxon>
        <taxon>Cantharellales</taxon>
        <taxon>Tulasnellaceae</taxon>
        <taxon>Tulasnella</taxon>
    </lineage>
</organism>
<dbReference type="Proteomes" id="UP000054248">
    <property type="component" value="Unassembled WGS sequence"/>
</dbReference>
<dbReference type="Gene3D" id="1.10.510.10">
    <property type="entry name" value="Transferase(Phosphotransferase) domain 1"/>
    <property type="match status" value="1"/>
</dbReference>
<evidence type="ECO:0000313" key="3">
    <source>
        <dbReference type="Proteomes" id="UP000054248"/>
    </source>
</evidence>